<gene>
    <name evidence="9" type="ORF">A3G14_02575</name>
</gene>
<evidence type="ECO:0000256" key="1">
    <source>
        <dbReference type="ARBA" id="ARBA00004651"/>
    </source>
</evidence>
<evidence type="ECO:0000256" key="6">
    <source>
        <dbReference type="ARBA" id="ARBA00023136"/>
    </source>
</evidence>
<protein>
    <recommendedName>
        <fullName evidence="11">Glycosyltransferase RgtA/B/C/D-like domain-containing protein</fullName>
    </recommendedName>
</protein>
<feature type="transmembrane region" description="Helical" evidence="8">
    <location>
        <begin position="161"/>
        <end position="186"/>
    </location>
</feature>
<feature type="transmembrane region" description="Helical" evidence="8">
    <location>
        <begin position="312"/>
        <end position="331"/>
    </location>
</feature>
<dbReference type="GO" id="GO:0016758">
    <property type="term" value="F:hexosyltransferase activity"/>
    <property type="evidence" value="ECO:0007669"/>
    <property type="project" value="InterPro"/>
</dbReference>
<sequence length="399" mass="46258">MFPNLFFSQGVFEIFSYLEKNFPQTRLSYYTPLTYYSFALFQLPYQLISNSFSNWMTNLYQFYIERTQIAYTKDYLMQVKNAFLFRDLFLAKIPYLIADLASLIILFKFIKSRYLKPEVILAWLFAPIVIYSTYMHGQYDIIPSFFVLLAFFLLRKNPYTALIAFGIAAAFKNYSLLFILIVSLVYGKTVGEKLKMIFVGLVPYAVSLIPVLITDPRLSIYSLFPKAYFQSKEPLSGWPLISRYLHLIVLGISLFITLFIAAIVKTKDKWQTTLSASLVAIIFVITLAPLVVFHYLLWAFPLVILWLRKAKTIYLFITAQALLAASFMLLANHVQLGLFTPLNNEYFSQLPTFNQLIDKILPYRIFSTIGYLSFILLNLSLCSIVLINMLFKSSIRRKT</sequence>
<reference evidence="9 10" key="1">
    <citation type="journal article" date="2016" name="Nat. Commun.">
        <title>Thousands of microbial genomes shed light on interconnected biogeochemical processes in an aquifer system.</title>
        <authorList>
            <person name="Anantharaman K."/>
            <person name="Brown C.T."/>
            <person name="Hug L.A."/>
            <person name="Sharon I."/>
            <person name="Castelle C.J."/>
            <person name="Probst A.J."/>
            <person name="Thomas B.C."/>
            <person name="Singh A."/>
            <person name="Wilkins M.J."/>
            <person name="Karaoz U."/>
            <person name="Brodie E.L."/>
            <person name="Williams K.H."/>
            <person name="Hubbard S.S."/>
            <person name="Banfield J.F."/>
        </authorList>
    </citation>
    <scope>NUCLEOTIDE SEQUENCE [LARGE SCALE GENOMIC DNA]</scope>
</reference>
<feature type="transmembrane region" description="Helical" evidence="8">
    <location>
        <begin position="198"/>
        <end position="224"/>
    </location>
</feature>
<keyword evidence="4 8" id="KW-0812">Transmembrane</keyword>
<organism evidence="9 10">
    <name type="scientific">Candidatus Curtissbacteria bacterium RIFCSPLOWO2_12_FULL_38_9</name>
    <dbReference type="NCBI Taxonomy" id="1797735"/>
    <lineage>
        <taxon>Bacteria</taxon>
        <taxon>Candidatus Curtissiibacteriota</taxon>
    </lineage>
</organism>
<keyword evidence="2" id="KW-1003">Cell membrane</keyword>
<dbReference type="Pfam" id="PF09594">
    <property type="entry name" value="GT87"/>
    <property type="match status" value="1"/>
</dbReference>
<evidence type="ECO:0000256" key="4">
    <source>
        <dbReference type="ARBA" id="ARBA00022692"/>
    </source>
</evidence>
<evidence type="ECO:0008006" key="11">
    <source>
        <dbReference type="Google" id="ProtNLM"/>
    </source>
</evidence>
<dbReference type="EMBL" id="MFBY01000047">
    <property type="protein sequence ID" value="OGE12878.1"/>
    <property type="molecule type" value="Genomic_DNA"/>
</dbReference>
<feature type="transmembrane region" description="Helical" evidence="8">
    <location>
        <begin position="244"/>
        <end position="264"/>
    </location>
</feature>
<dbReference type="GO" id="GO:0005886">
    <property type="term" value="C:plasma membrane"/>
    <property type="evidence" value="ECO:0007669"/>
    <property type="project" value="UniProtKB-SubCell"/>
</dbReference>
<dbReference type="Proteomes" id="UP000177300">
    <property type="component" value="Unassembled WGS sequence"/>
</dbReference>
<evidence type="ECO:0000313" key="9">
    <source>
        <dbReference type="EMBL" id="OGE12878.1"/>
    </source>
</evidence>
<comment type="caution">
    <text evidence="9">The sequence shown here is derived from an EMBL/GenBank/DDBJ whole genome shotgun (WGS) entry which is preliminary data.</text>
</comment>
<evidence type="ECO:0000256" key="8">
    <source>
        <dbReference type="SAM" id="Phobius"/>
    </source>
</evidence>
<evidence type="ECO:0000256" key="3">
    <source>
        <dbReference type="ARBA" id="ARBA00022679"/>
    </source>
</evidence>
<comment type="subcellular location">
    <subcellularLocation>
        <location evidence="1">Cell membrane</location>
        <topology evidence="1">Multi-pass membrane protein</topology>
    </subcellularLocation>
</comment>
<feature type="transmembrane region" description="Helical" evidence="8">
    <location>
        <begin position="276"/>
        <end position="300"/>
    </location>
</feature>
<accession>A0A1F5I908</accession>
<feature type="transmembrane region" description="Helical" evidence="8">
    <location>
        <begin position="369"/>
        <end position="391"/>
    </location>
</feature>
<keyword evidence="5 8" id="KW-1133">Transmembrane helix</keyword>
<evidence type="ECO:0000256" key="7">
    <source>
        <dbReference type="ARBA" id="ARBA00024033"/>
    </source>
</evidence>
<feature type="transmembrane region" description="Helical" evidence="8">
    <location>
        <begin position="89"/>
        <end position="107"/>
    </location>
</feature>
<proteinExistence type="inferred from homology"/>
<evidence type="ECO:0000313" key="10">
    <source>
        <dbReference type="Proteomes" id="UP000177300"/>
    </source>
</evidence>
<name>A0A1F5I908_9BACT</name>
<comment type="similarity">
    <text evidence="7">Belongs to the glycosyltransferase 87 family.</text>
</comment>
<keyword evidence="3" id="KW-0808">Transferase</keyword>
<evidence type="ECO:0000256" key="5">
    <source>
        <dbReference type="ARBA" id="ARBA00022989"/>
    </source>
</evidence>
<keyword evidence="6 8" id="KW-0472">Membrane</keyword>
<dbReference type="AlphaFoldDB" id="A0A1F5I908"/>
<feature type="transmembrane region" description="Helical" evidence="8">
    <location>
        <begin position="114"/>
        <end position="131"/>
    </location>
</feature>
<evidence type="ECO:0000256" key="2">
    <source>
        <dbReference type="ARBA" id="ARBA00022475"/>
    </source>
</evidence>
<dbReference type="InterPro" id="IPR018584">
    <property type="entry name" value="GT87"/>
</dbReference>